<dbReference type="EMBL" id="OA571836">
    <property type="protein sequence ID" value="CAD7204206.1"/>
    <property type="molecule type" value="Genomic_DNA"/>
</dbReference>
<keyword evidence="5" id="KW-0879">Wnt signaling pathway</keyword>
<sequence length="215" mass="24275">MSLFTSGQTDILRGLHLARGLPIKNHWSLVPLSQYTGLLMTGRPRLESWSDVLREYKTENKVEEPRSLRYRDEENDQLHLTPEFKKFVAKHLSNAIEKELKEVKVKTRKDPKTADISEGVKLLSSSFSFLNGNEHSIPVRRRAPHGTKRKTLTTYRSNSSSGDSYSDMEDFASAAVSPDWVISKKGINGWSTPTRGEMNGAGREVVSPEFPRQTG</sequence>
<evidence type="ECO:0000256" key="4">
    <source>
        <dbReference type="ARBA" id="ARBA00022473"/>
    </source>
</evidence>
<dbReference type="GO" id="GO:0016055">
    <property type="term" value="P:Wnt signaling pathway"/>
    <property type="evidence" value="ECO:0007669"/>
    <property type="project" value="UniProtKB-KW"/>
</dbReference>
<evidence type="ECO:0000256" key="6">
    <source>
        <dbReference type="ARBA" id="ARBA00023242"/>
    </source>
</evidence>
<dbReference type="GO" id="GO:0005635">
    <property type="term" value="C:nuclear envelope"/>
    <property type="evidence" value="ECO:0007669"/>
    <property type="project" value="UniProtKB-SubCell"/>
</dbReference>
<evidence type="ECO:0000313" key="8">
    <source>
        <dbReference type="EMBL" id="CAD7204206.1"/>
    </source>
</evidence>
<proteinExistence type="inferred from homology"/>
<comment type="subcellular location">
    <subcellularLocation>
        <location evidence="1">Nucleus envelope</location>
    </subcellularLocation>
</comment>
<evidence type="ECO:0000256" key="1">
    <source>
        <dbReference type="ARBA" id="ARBA00004259"/>
    </source>
</evidence>
<dbReference type="PANTHER" id="PTHR14482:SF0">
    <property type="entry name" value="PROTEIN CUSTOS"/>
    <property type="match status" value="1"/>
</dbReference>
<evidence type="ECO:0000256" key="2">
    <source>
        <dbReference type="ARBA" id="ARBA00008632"/>
    </source>
</evidence>
<feature type="region of interest" description="Disordered" evidence="7">
    <location>
        <begin position="143"/>
        <end position="165"/>
    </location>
</feature>
<evidence type="ECO:0000256" key="5">
    <source>
        <dbReference type="ARBA" id="ARBA00022687"/>
    </source>
</evidence>
<name>A0A7R8VT99_TIMDO</name>
<evidence type="ECO:0000256" key="3">
    <source>
        <dbReference type="ARBA" id="ARBA00013465"/>
    </source>
</evidence>
<dbReference type="InterPro" id="IPR026694">
    <property type="entry name" value="CUSTOS"/>
</dbReference>
<gene>
    <name evidence="8" type="ORF">TDIB3V08_LOCUS10367</name>
</gene>
<keyword evidence="6" id="KW-0539">Nucleus</keyword>
<protein>
    <recommendedName>
        <fullName evidence="3">Protein CUSTOS</fullName>
    </recommendedName>
</protein>
<accession>A0A7R8VT99</accession>
<keyword evidence="4" id="KW-0217">Developmental protein</keyword>
<organism evidence="8">
    <name type="scientific">Timema douglasi</name>
    <name type="common">Walking stick</name>
    <dbReference type="NCBI Taxonomy" id="61478"/>
    <lineage>
        <taxon>Eukaryota</taxon>
        <taxon>Metazoa</taxon>
        <taxon>Ecdysozoa</taxon>
        <taxon>Arthropoda</taxon>
        <taxon>Hexapoda</taxon>
        <taxon>Insecta</taxon>
        <taxon>Pterygota</taxon>
        <taxon>Neoptera</taxon>
        <taxon>Polyneoptera</taxon>
        <taxon>Phasmatodea</taxon>
        <taxon>Timematodea</taxon>
        <taxon>Timematoidea</taxon>
        <taxon>Timematidae</taxon>
        <taxon>Timema</taxon>
    </lineage>
</organism>
<dbReference type="AlphaFoldDB" id="A0A7R8VT99"/>
<evidence type="ECO:0000256" key="7">
    <source>
        <dbReference type="SAM" id="MobiDB-lite"/>
    </source>
</evidence>
<comment type="similarity">
    <text evidence="2">Belongs to the CUSTOS family.</text>
</comment>
<reference evidence="8" key="1">
    <citation type="submission" date="2020-11" db="EMBL/GenBank/DDBJ databases">
        <authorList>
            <person name="Tran Van P."/>
        </authorList>
    </citation>
    <scope>NUCLEOTIDE SEQUENCE</scope>
</reference>
<dbReference type="PANTHER" id="PTHR14482">
    <property type="entry name" value="CHROMOSOME 12 ORF 43 HOMOLOG"/>
    <property type="match status" value="1"/>
</dbReference>
<feature type="region of interest" description="Disordered" evidence="7">
    <location>
        <begin position="187"/>
        <end position="215"/>
    </location>
</feature>